<dbReference type="AlphaFoldDB" id="W3WUY3"/>
<dbReference type="InParanoid" id="W3WUY3"/>
<evidence type="ECO:0000256" key="2">
    <source>
        <dbReference type="ARBA" id="ARBA00022801"/>
    </source>
</evidence>
<dbReference type="OMA" id="NDAWDAR"/>
<keyword evidence="5" id="KW-1185">Reference proteome</keyword>
<dbReference type="InterPro" id="IPR050300">
    <property type="entry name" value="GDXG_lipolytic_enzyme"/>
</dbReference>
<dbReference type="KEGG" id="pfy:PFICI_09686"/>
<keyword evidence="2" id="KW-0378">Hydrolase</keyword>
<dbReference type="GO" id="GO:0016787">
    <property type="term" value="F:hydrolase activity"/>
    <property type="evidence" value="ECO:0007669"/>
    <property type="project" value="UniProtKB-KW"/>
</dbReference>
<dbReference type="InterPro" id="IPR013094">
    <property type="entry name" value="AB_hydrolase_3"/>
</dbReference>
<dbReference type="RefSeq" id="XP_007836458.1">
    <property type="nucleotide sequence ID" value="XM_007838267.1"/>
</dbReference>
<accession>W3WUY3</accession>
<dbReference type="Proteomes" id="UP000030651">
    <property type="component" value="Unassembled WGS sequence"/>
</dbReference>
<evidence type="ECO:0000313" key="5">
    <source>
        <dbReference type="Proteomes" id="UP000030651"/>
    </source>
</evidence>
<feature type="domain" description="Alpha/beta hydrolase fold-3" evidence="3">
    <location>
        <begin position="90"/>
        <end position="314"/>
    </location>
</feature>
<proteinExistence type="inferred from homology"/>
<evidence type="ECO:0000259" key="3">
    <source>
        <dbReference type="Pfam" id="PF07859"/>
    </source>
</evidence>
<gene>
    <name evidence="4" type="ORF">PFICI_09686</name>
</gene>
<reference evidence="5" key="1">
    <citation type="journal article" date="2015" name="BMC Genomics">
        <title>Genomic and transcriptomic analysis of the endophytic fungus Pestalotiopsis fici reveals its lifestyle and high potential for synthesis of natural products.</title>
        <authorList>
            <person name="Wang X."/>
            <person name="Zhang X."/>
            <person name="Liu L."/>
            <person name="Xiang M."/>
            <person name="Wang W."/>
            <person name="Sun X."/>
            <person name="Che Y."/>
            <person name="Guo L."/>
            <person name="Liu G."/>
            <person name="Guo L."/>
            <person name="Wang C."/>
            <person name="Yin W.B."/>
            <person name="Stadler M."/>
            <person name="Zhang X."/>
            <person name="Liu X."/>
        </authorList>
    </citation>
    <scope>NUCLEOTIDE SEQUENCE [LARGE SCALE GENOMIC DNA]</scope>
    <source>
        <strain evidence="5">W106-1 / CGMCC3.15140</strain>
    </source>
</reference>
<dbReference type="HOGENOM" id="CLU_012494_6_3_1"/>
<dbReference type="PANTHER" id="PTHR48081">
    <property type="entry name" value="AB HYDROLASE SUPERFAMILY PROTEIN C4A8.06C"/>
    <property type="match status" value="1"/>
</dbReference>
<dbReference type="GeneID" id="19274699"/>
<comment type="similarity">
    <text evidence="1">Belongs to the 'GDXG' lipolytic enzyme family.</text>
</comment>
<evidence type="ECO:0000256" key="1">
    <source>
        <dbReference type="ARBA" id="ARBA00010515"/>
    </source>
</evidence>
<dbReference type="PANTHER" id="PTHR48081:SF8">
    <property type="entry name" value="ALPHA_BETA HYDROLASE FOLD-3 DOMAIN-CONTAINING PROTEIN-RELATED"/>
    <property type="match status" value="1"/>
</dbReference>
<protein>
    <recommendedName>
        <fullName evidence="3">Alpha/beta hydrolase fold-3 domain-containing protein</fullName>
    </recommendedName>
</protein>
<dbReference type="InterPro" id="IPR029058">
    <property type="entry name" value="AB_hydrolase_fold"/>
</dbReference>
<dbReference type="EMBL" id="KI912115">
    <property type="protein sequence ID" value="ETS77624.1"/>
    <property type="molecule type" value="Genomic_DNA"/>
</dbReference>
<organism evidence="4 5">
    <name type="scientific">Pestalotiopsis fici (strain W106-1 / CGMCC3.15140)</name>
    <dbReference type="NCBI Taxonomy" id="1229662"/>
    <lineage>
        <taxon>Eukaryota</taxon>
        <taxon>Fungi</taxon>
        <taxon>Dikarya</taxon>
        <taxon>Ascomycota</taxon>
        <taxon>Pezizomycotina</taxon>
        <taxon>Sordariomycetes</taxon>
        <taxon>Xylariomycetidae</taxon>
        <taxon>Amphisphaeriales</taxon>
        <taxon>Sporocadaceae</taxon>
        <taxon>Pestalotiopsis</taxon>
    </lineage>
</organism>
<name>W3WUY3_PESFW</name>
<dbReference type="InterPro" id="IPR002168">
    <property type="entry name" value="Lipase_GDXG_HIS_AS"/>
</dbReference>
<dbReference type="SUPFAM" id="SSF53474">
    <property type="entry name" value="alpha/beta-Hydrolases"/>
    <property type="match status" value="1"/>
</dbReference>
<dbReference type="PROSITE" id="PS01173">
    <property type="entry name" value="LIPASE_GDXG_HIS"/>
    <property type="match status" value="1"/>
</dbReference>
<evidence type="ECO:0000313" key="4">
    <source>
        <dbReference type="EMBL" id="ETS77624.1"/>
    </source>
</evidence>
<dbReference type="Pfam" id="PF07859">
    <property type="entry name" value="Abhydrolase_3"/>
    <property type="match status" value="1"/>
</dbReference>
<dbReference type="OrthoDB" id="408631at2759"/>
<sequence>MADFSQYGTPSEEWRKVSNLVPAPHPGLSFIERREHSNRTREQLSADEMKIWEPLVQRKDHTIPTRDQSTIEARSYRPANADTTGKPPVLLYLHGGGFFSGTIATEDATCSRLAVHNNAIVLNVCYRHTPEHTYPTAWDDTHDAFEWLHDHIVDLGGDYQRVLVGGISSGAYLAASFVLEKHLGRRCVSRPAIAGQILMVPCLLNTSCHGPILKKFKDPAVCSLQQLCNAPTLPMSTFQMITKMLQIPDPKEEDLRLNPGYVSASRAEGLPPTVIVTAGMDILRDEGLLYAKTLTEASVPTDVHVVPGLPHAFAAIPGLSEGKQRWNKILDGAIVWALSKPTAKENFSIQAE</sequence>
<dbReference type="Gene3D" id="3.40.50.1820">
    <property type="entry name" value="alpha/beta hydrolase"/>
    <property type="match status" value="1"/>
</dbReference>
<dbReference type="eggNOG" id="KOG1515">
    <property type="taxonomic scope" value="Eukaryota"/>
</dbReference>